<dbReference type="EMBL" id="OU503037">
    <property type="protein sequence ID" value="CAI9755339.1"/>
    <property type="molecule type" value="Genomic_DNA"/>
</dbReference>
<dbReference type="PANTHER" id="PTHR46309:SF5">
    <property type="entry name" value="GNAT FAMILY ACETYLTRANSFERASE"/>
    <property type="match status" value="1"/>
</dbReference>
<dbReference type="GO" id="GO:0016747">
    <property type="term" value="F:acyltransferase activity, transferring groups other than amino-acyl groups"/>
    <property type="evidence" value="ECO:0007669"/>
    <property type="project" value="InterPro"/>
</dbReference>
<comment type="subcellular location">
    <subcellularLocation>
        <location evidence="1">Nucleus</location>
    </subcellularLocation>
</comment>
<feature type="compositionally biased region" description="Basic and acidic residues" evidence="6">
    <location>
        <begin position="39"/>
        <end position="53"/>
    </location>
</feature>
<dbReference type="Pfam" id="PF23209">
    <property type="entry name" value="IDM1_C"/>
    <property type="match status" value="1"/>
</dbReference>
<reference evidence="8" key="1">
    <citation type="submission" date="2023-05" db="EMBL/GenBank/DDBJ databases">
        <authorList>
            <person name="Huff M."/>
        </authorList>
    </citation>
    <scope>NUCLEOTIDE SEQUENCE</scope>
</reference>
<dbReference type="Gene3D" id="3.30.40.10">
    <property type="entry name" value="Zinc/RING finger domain, C3HC4 (zinc finger)"/>
    <property type="match status" value="1"/>
</dbReference>
<dbReference type="GO" id="GO:0008270">
    <property type="term" value="F:zinc ion binding"/>
    <property type="evidence" value="ECO:0007669"/>
    <property type="project" value="UniProtKB-KW"/>
</dbReference>
<keyword evidence="2" id="KW-0479">Metal-binding</keyword>
<sequence>MAGKSKRWMNKSSCSSSSSSGNVSDPDYGSKFYQRRSKRYDVTSHGDREKENMQIESNSSRLKRKHGCPSKNCNHEIRESLKYDTEIAKRKPYLTDVADCCAERTRGFTSRRKRKSDIEIHQSKQWYASTSNRSSIDDIDYENPICVGGRKRSSEDKNEKGNMKATVFSWLIDTNIIQENAEVFSVDDISKQMKNKGIIKREGILCPCCDNIFAAAAFHIHGGRNCEKPYESIFLAKKQQSLFNCMIEAWNRPDESQRHKFNIIKAKSNAVDLYDDACMICADGGNLICCEECYSTYHQVCIDHWECRRSKESGEIDLNLNCTPVAPFCLESCKEVHDKLSKVLVGKKNELNEGYSWTLLHLVDDGSGVYIDDVCGVYIDDEYLRTMCHSKLAVARRLMEECFEPIRDRHTRIKVIPSVVYNCRANFNRIHFGGFYTAVLEKEDEIISVASLRIHGSKLAEMPFIATSDLYRCKGMCRKLMDGIESALRYLNVENLIIPSIEERVRNWCDRYCFGRLEESMKQEIMGRNTLMFHDSVRLQKPLLWSSHFAESHREHNECPPSLPTKLVRNNICSV</sequence>
<evidence type="ECO:0000256" key="3">
    <source>
        <dbReference type="ARBA" id="ARBA00022771"/>
    </source>
</evidence>
<feature type="domain" description="N-acetyltransferase" evidence="7">
    <location>
        <begin position="382"/>
        <end position="544"/>
    </location>
</feature>
<protein>
    <recommendedName>
        <fullName evidence="7">N-acetyltransferase domain-containing protein</fullName>
    </recommendedName>
</protein>
<name>A0AAD1YPU6_9LAMI</name>
<dbReference type="SUPFAM" id="SSF55729">
    <property type="entry name" value="Acyl-CoA N-acyltransferases (Nat)"/>
    <property type="match status" value="1"/>
</dbReference>
<keyword evidence="5" id="KW-0539">Nucleus</keyword>
<keyword evidence="4" id="KW-0862">Zinc</keyword>
<evidence type="ECO:0000256" key="1">
    <source>
        <dbReference type="ARBA" id="ARBA00004123"/>
    </source>
</evidence>
<accession>A0AAD1YPU6</accession>
<dbReference type="PROSITE" id="PS51186">
    <property type="entry name" value="GNAT"/>
    <property type="match status" value="1"/>
</dbReference>
<dbReference type="InterPro" id="IPR042163">
    <property type="entry name" value="PHF12"/>
</dbReference>
<proteinExistence type="predicted"/>
<dbReference type="Proteomes" id="UP000834106">
    <property type="component" value="Chromosome 2"/>
</dbReference>
<evidence type="ECO:0000259" key="7">
    <source>
        <dbReference type="PROSITE" id="PS51186"/>
    </source>
</evidence>
<gene>
    <name evidence="8" type="ORF">FPE_LOCUS2770</name>
</gene>
<dbReference type="InterPro" id="IPR000182">
    <property type="entry name" value="GNAT_dom"/>
</dbReference>
<dbReference type="SUPFAM" id="SSF57903">
    <property type="entry name" value="FYVE/PHD zinc finger"/>
    <property type="match status" value="1"/>
</dbReference>
<evidence type="ECO:0000313" key="8">
    <source>
        <dbReference type="EMBL" id="CAI9755339.1"/>
    </source>
</evidence>
<evidence type="ECO:0000256" key="6">
    <source>
        <dbReference type="SAM" id="MobiDB-lite"/>
    </source>
</evidence>
<keyword evidence="9" id="KW-1185">Reference proteome</keyword>
<organism evidence="8 9">
    <name type="scientific">Fraxinus pennsylvanica</name>
    <dbReference type="NCBI Taxonomy" id="56036"/>
    <lineage>
        <taxon>Eukaryota</taxon>
        <taxon>Viridiplantae</taxon>
        <taxon>Streptophyta</taxon>
        <taxon>Embryophyta</taxon>
        <taxon>Tracheophyta</taxon>
        <taxon>Spermatophyta</taxon>
        <taxon>Magnoliopsida</taxon>
        <taxon>eudicotyledons</taxon>
        <taxon>Gunneridae</taxon>
        <taxon>Pentapetalae</taxon>
        <taxon>asterids</taxon>
        <taxon>lamiids</taxon>
        <taxon>Lamiales</taxon>
        <taxon>Oleaceae</taxon>
        <taxon>Oleeae</taxon>
        <taxon>Fraxinus</taxon>
    </lineage>
</organism>
<dbReference type="InterPro" id="IPR056511">
    <property type="entry name" value="IDM1_C"/>
</dbReference>
<evidence type="ECO:0000256" key="5">
    <source>
        <dbReference type="ARBA" id="ARBA00023242"/>
    </source>
</evidence>
<dbReference type="GO" id="GO:0003714">
    <property type="term" value="F:transcription corepressor activity"/>
    <property type="evidence" value="ECO:0007669"/>
    <property type="project" value="InterPro"/>
</dbReference>
<dbReference type="InterPro" id="IPR011011">
    <property type="entry name" value="Znf_FYVE_PHD"/>
</dbReference>
<keyword evidence="3" id="KW-0863">Zinc-finger</keyword>
<dbReference type="InterPro" id="IPR016181">
    <property type="entry name" value="Acyl_CoA_acyltransferase"/>
</dbReference>
<dbReference type="AlphaFoldDB" id="A0AAD1YPU6"/>
<dbReference type="GO" id="GO:0005634">
    <property type="term" value="C:nucleus"/>
    <property type="evidence" value="ECO:0007669"/>
    <property type="project" value="UniProtKB-SubCell"/>
</dbReference>
<evidence type="ECO:0000313" key="9">
    <source>
        <dbReference type="Proteomes" id="UP000834106"/>
    </source>
</evidence>
<dbReference type="InterPro" id="IPR013083">
    <property type="entry name" value="Znf_RING/FYVE/PHD"/>
</dbReference>
<dbReference type="GO" id="GO:0006357">
    <property type="term" value="P:regulation of transcription by RNA polymerase II"/>
    <property type="evidence" value="ECO:0007669"/>
    <property type="project" value="TreeGrafter"/>
</dbReference>
<evidence type="ECO:0000256" key="2">
    <source>
        <dbReference type="ARBA" id="ARBA00022723"/>
    </source>
</evidence>
<dbReference type="InterPro" id="IPR032308">
    <property type="entry name" value="TDBD"/>
</dbReference>
<dbReference type="Pfam" id="PF16135">
    <property type="entry name" value="TDBD"/>
    <property type="match status" value="1"/>
</dbReference>
<dbReference type="PANTHER" id="PTHR46309">
    <property type="entry name" value="PHD FINGER PROTEIN 12"/>
    <property type="match status" value="1"/>
</dbReference>
<feature type="region of interest" description="Disordered" evidence="6">
    <location>
        <begin position="1"/>
        <end position="69"/>
    </location>
</feature>
<evidence type="ECO:0000256" key="4">
    <source>
        <dbReference type="ARBA" id="ARBA00022833"/>
    </source>
</evidence>